<keyword evidence="6 7" id="KW-0342">GTP-binding</keyword>
<dbReference type="InterPro" id="IPR030388">
    <property type="entry name" value="G_ERA_dom"/>
</dbReference>
<dbReference type="GO" id="GO:0000028">
    <property type="term" value="P:ribosomal small subunit assembly"/>
    <property type="evidence" value="ECO:0007669"/>
    <property type="project" value="TreeGrafter"/>
</dbReference>
<dbReference type="EMBL" id="JABZEO010000004">
    <property type="protein sequence ID" value="NVZ09265.1"/>
    <property type="molecule type" value="Genomic_DNA"/>
</dbReference>
<dbReference type="SUPFAM" id="SSF52540">
    <property type="entry name" value="P-loop containing nucleoside triphosphate hydrolases"/>
    <property type="match status" value="1"/>
</dbReference>
<dbReference type="GO" id="GO:0005525">
    <property type="term" value="F:GTP binding"/>
    <property type="evidence" value="ECO:0007669"/>
    <property type="project" value="UniProtKB-UniRule"/>
</dbReference>
<dbReference type="CDD" id="cd22534">
    <property type="entry name" value="KH-II_Era"/>
    <property type="match status" value="1"/>
</dbReference>
<keyword evidence="13" id="KW-1185">Reference proteome</keyword>
<feature type="region of interest" description="G2" evidence="8">
    <location>
        <begin position="50"/>
        <end position="54"/>
    </location>
</feature>
<dbReference type="CDD" id="cd04163">
    <property type="entry name" value="Era"/>
    <property type="match status" value="1"/>
</dbReference>
<evidence type="ECO:0000259" key="10">
    <source>
        <dbReference type="PROSITE" id="PS50823"/>
    </source>
</evidence>
<keyword evidence="5 7" id="KW-0694">RNA-binding</keyword>
<dbReference type="InterPro" id="IPR027417">
    <property type="entry name" value="P-loop_NTPase"/>
</dbReference>
<dbReference type="Pfam" id="PF07650">
    <property type="entry name" value="KH_2"/>
    <property type="match status" value="1"/>
</dbReference>
<dbReference type="PROSITE" id="PS50823">
    <property type="entry name" value="KH_TYPE_2"/>
    <property type="match status" value="1"/>
</dbReference>
<sequence>MAESNPNESSASVVSRCGTVAIIGRPNVGKSTLLNRILGQKLAITSHKAQTTRHAILGIKTRAGGQILFVDTPGIHERGGSALNRYLNRAARAAVADTDLALLVVEAGRWTEEDAKALEAIAAAGVPVIAVVNKVDRIAEKSSLLPYLQALGERHAFRHVVLVSATKGDQVETLERLIVESLPEGEPVFPEDQLTDRSERFFAAELVREQLMQRYGKELPYCTTVEIERFEMADGRYLIHALIWVERPGQKGIIIGKHGEALKAVATQARLEMQKLFDCPVHLEVWVKVKKSWSSDESALSTLGYHD</sequence>
<dbReference type="GO" id="GO:0043024">
    <property type="term" value="F:ribosomal small subunit binding"/>
    <property type="evidence" value="ECO:0007669"/>
    <property type="project" value="TreeGrafter"/>
</dbReference>
<keyword evidence="7" id="KW-0963">Cytoplasm</keyword>
<dbReference type="InterPro" id="IPR004044">
    <property type="entry name" value="KH_dom_type_2"/>
</dbReference>
<evidence type="ECO:0000256" key="5">
    <source>
        <dbReference type="ARBA" id="ARBA00022884"/>
    </source>
</evidence>
<comment type="function">
    <text evidence="7">An essential GTPase that binds both GDP and GTP, with rapid nucleotide exchange. Plays a role in 16S rRNA processing and 30S ribosomal subunit biogenesis and possibly also in cell cycle regulation and energy metabolism.</text>
</comment>
<dbReference type="NCBIfam" id="NF000908">
    <property type="entry name" value="PRK00089.1"/>
    <property type="match status" value="1"/>
</dbReference>
<feature type="binding site" evidence="7">
    <location>
        <begin position="24"/>
        <end position="31"/>
    </location>
    <ligand>
        <name>GTP</name>
        <dbReference type="ChEBI" id="CHEBI:37565"/>
    </ligand>
</feature>
<keyword evidence="7" id="KW-0699">rRNA-binding</keyword>
<evidence type="ECO:0000256" key="6">
    <source>
        <dbReference type="ARBA" id="ARBA00023134"/>
    </source>
</evidence>
<comment type="subcellular location">
    <subcellularLocation>
        <location evidence="7">Cytoplasm</location>
    </subcellularLocation>
    <subcellularLocation>
        <location evidence="7">Cell membrane</location>
        <topology evidence="7">Peripheral membrane protein</topology>
    </subcellularLocation>
</comment>
<proteinExistence type="inferred from homology"/>
<dbReference type="InterPro" id="IPR009019">
    <property type="entry name" value="KH_sf_prok-type"/>
</dbReference>
<dbReference type="RefSeq" id="WP_176976020.1">
    <property type="nucleotide sequence ID" value="NZ_JABZEO010000004.1"/>
</dbReference>
<feature type="region of interest" description="G5" evidence="8">
    <location>
        <begin position="163"/>
        <end position="165"/>
    </location>
</feature>
<dbReference type="InterPro" id="IPR015946">
    <property type="entry name" value="KH_dom-like_a/b"/>
</dbReference>
<dbReference type="PANTHER" id="PTHR42698:SF1">
    <property type="entry name" value="GTPASE ERA, MITOCHONDRIAL"/>
    <property type="match status" value="1"/>
</dbReference>
<dbReference type="NCBIfam" id="TIGR00231">
    <property type="entry name" value="small_GTP"/>
    <property type="match status" value="1"/>
</dbReference>
<dbReference type="InterPro" id="IPR005662">
    <property type="entry name" value="GTPase_Era-like"/>
</dbReference>
<organism evidence="12 13">
    <name type="scientific">Allochromatium humboldtianum</name>
    <dbReference type="NCBI Taxonomy" id="504901"/>
    <lineage>
        <taxon>Bacteria</taxon>
        <taxon>Pseudomonadati</taxon>
        <taxon>Pseudomonadota</taxon>
        <taxon>Gammaproteobacteria</taxon>
        <taxon>Chromatiales</taxon>
        <taxon>Chromatiaceae</taxon>
        <taxon>Allochromatium</taxon>
    </lineage>
</organism>
<dbReference type="HAMAP" id="MF_00367">
    <property type="entry name" value="GTPase_Era"/>
    <property type="match status" value="1"/>
</dbReference>
<dbReference type="GO" id="GO:0005886">
    <property type="term" value="C:plasma membrane"/>
    <property type="evidence" value="ECO:0007669"/>
    <property type="project" value="UniProtKB-SubCell"/>
</dbReference>
<keyword evidence="3 7" id="KW-0690">Ribosome biogenesis</keyword>
<evidence type="ECO:0000256" key="4">
    <source>
        <dbReference type="ARBA" id="ARBA00022741"/>
    </source>
</evidence>
<feature type="region of interest" description="G3" evidence="8">
    <location>
        <begin position="71"/>
        <end position="74"/>
    </location>
</feature>
<dbReference type="Pfam" id="PF01926">
    <property type="entry name" value="MMR_HSR1"/>
    <property type="match status" value="1"/>
</dbReference>
<dbReference type="SUPFAM" id="SSF54814">
    <property type="entry name" value="Prokaryotic type KH domain (KH-domain type II)"/>
    <property type="match status" value="1"/>
</dbReference>
<comment type="similarity">
    <text evidence="1 7 8 9">Belongs to the TRAFAC class TrmE-Era-EngA-EngB-Septin-like GTPase superfamily. Era GTPase family.</text>
</comment>
<dbReference type="Gene3D" id="3.30.300.20">
    <property type="match status" value="1"/>
</dbReference>
<keyword evidence="7" id="KW-0472">Membrane</keyword>
<dbReference type="NCBIfam" id="TIGR00436">
    <property type="entry name" value="era"/>
    <property type="match status" value="1"/>
</dbReference>
<dbReference type="GO" id="GO:0070181">
    <property type="term" value="F:small ribosomal subunit rRNA binding"/>
    <property type="evidence" value="ECO:0007669"/>
    <property type="project" value="UniProtKB-UniRule"/>
</dbReference>
<evidence type="ECO:0000256" key="7">
    <source>
        <dbReference type="HAMAP-Rule" id="MF_00367"/>
    </source>
</evidence>
<comment type="caution">
    <text evidence="12">The sequence shown here is derived from an EMBL/GenBank/DDBJ whole genome shotgun (WGS) entry which is preliminary data.</text>
</comment>
<dbReference type="InterPro" id="IPR006073">
    <property type="entry name" value="GTP-bd"/>
</dbReference>
<evidence type="ECO:0000313" key="12">
    <source>
        <dbReference type="EMBL" id="NVZ09265.1"/>
    </source>
</evidence>
<feature type="region of interest" description="G1" evidence="8">
    <location>
        <begin position="24"/>
        <end position="31"/>
    </location>
</feature>
<feature type="binding site" evidence="7">
    <location>
        <begin position="71"/>
        <end position="75"/>
    </location>
    <ligand>
        <name>GTP</name>
        <dbReference type="ChEBI" id="CHEBI:37565"/>
    </ligand>
</feature>
<dbReference type="PANTHER" id="PTHR42698">
    <property type="entry name" value="GTPASE ERA"/>
    <property type="match status" value="1"/>
</dbReference>
<evidence type="ECO:0000256" key="1">
    <source>
        <dbReference type="ARBA" id="ARBA00007921"/>
    </source>
</evidence>
<evidence type="ECO:0000259" key="11">
    <source>
        <dbReference type="PROSITE" id="PS51713"/>
    </source>
</evidence>
<accession>A0A850R914</accession>
<feature type="domain" description="Era-type G" evidence="11">
    <location>
        <begin position="16"/>
        <end position="184"/>
    </location>
</feature>
<evidence type="ECO:0000256" key="8">
    <source>
        <dbReference type="PROSITE-ProRule" id="PRU01050"/>
    </source>
</evidence>
<dbReference type="FunFam" id="3.30.300.20:FF:000003">
    <property type="entry name" value="GTPase Era"/>
    <property type="match status" value="1"/>
</dbReference>
<keyword evidence="4 7" id="KW-0547">Nucleotide-binding</keyword>
<dbReference type="Proteomes" id="UP000592294">
    <property type="component" value="Unassembled WGS sequence"/>
</dbReference>
<reference evidence="12 13" key="1">
    <citation type="submission" date="2020-06" db="EMBL/GenBank/DDBJ databases">
        <title>Whole-genome sequence of Allochromatium humboldtianum DSM 21881, type strain.</title>
        <authorList>
            <person name="Kyndt J.A."/>
            <person name="Meyer T.E."/>
        </authorList>
    </citation>
    <scope>NUCLEOTIDE SEQUENCE [LARGE SCALE GENOMIC DNA]</scope>
    <source>
        <strain evidence="12 13">DSM 21881</strain>
    </source>
</reference>
<protein>
    <recommendedName>
        <fullName evidence="2 7">GTPase Era</fullName>
    </recommendedName>
</protein>
<feature type="domain" description="KH type-2" evidence="10">
    <location>
        <begin position="207"/>
        <end position="291"/>
    </location>
</feature>
<dbReference type="PRINTS" id="PR00326">
    <property type="entry name" value="GTP1OBG"/>
</dbReference>
<gene>
    <name evidence="7 12" type="primary">era</name>
    <name evidence="12" type="ORF">HW932_08310</name>
</gene>
<dbReference type="InterPro" id="IPR005225">
    <property type="entry name" value="Small_GTP-bd"/>
</dbReference>
<dbReference type="PROSITE" id="PS51713">
    <property type="entry name" value="G_ERA"/>
    <property type="match status" value="1"/>
</dbReference>
<evidence type="ECO:0000256" key="3">
    <source>
        <dbReference type="ARBA" id="ARBA00022517"/>
    </source>
</evidence>
<dbReference type="AlphaFoldDB" id="A0A850R914"/>
<feature type="binding site" evidence="7">
    <location>
        <begin position="133"/>
        <end position="136"/>
    </location>
    <ligand>
        <name>GTP</name>
        <dbReference type="ChEBI" id="CHEBI:37565"/>
    </ligand>
</feature>
<name>A0A850R914_9GAMM</name>
<dbReference type="GO" id="GO:0005829">
    <property type="term" value="C:cytosol"/>
    <property type="evidence" value="ECO:0007669"/>
    <property type="project" value="TreeGrafter"/>
</dbReference>
<evidence type="ECO:0000256" key="2">
    <source>
        <dbReference type="ARBA" id="ARBA00020484"/>
    </source>
</evidence>
<feature type="region of interest" description="G4" evidence="8">
    <location>
        <begin position="133"/>
        <end position="136"/>
    </location>
</feature>
<evidence type="ECO:0000256" key="9">
    <source>
        <dbReference type="RuleBase" id="RU003761"/>
    </source>
</evidence>
<dbReference type="GO" id="GO:0003924">
    <property type="term" value="F:GTPase activity"/>
    <property type="evidence" value="ECO:0007669"/>
    <property type="project" value="UniProtKB-UniRule"/>
</dbReference>
<keyword evidence="7" id="KW-1003">Cell membrane</keyword>
<evidence type="ECO:0000313" key="13">
    <source>
        <dbReference type="Proteomes" id="UP000592294"/>
    </source>
</evidence>
<comment type="subunit">
    <text evidence="7">Monomer.</text>
</comment>
<dbReference type="Gene3D" id="3.40.50.300">
    <property type="entry name" value="P-loop containing nucleotide triphosphate hydrolases"/>
    <property type="match status" value="1"/>
</dbReference>